<evidence type="ECO:0000256" key="1">
    <source>
        <dbReference type="SAM" id="MobiDB-lite"/>
    </source>
</evidence>
<dbReference type="EMBL" id="ASRX01000003">
    <property type="protein sequence ID" value="EYF08429.1"/>
    <property type="molecule type" value="Genomic_DNA"/>
</dbReference>
<name>A0A017TGQ1_9BACT</name>
<dbReference type="CDD" id="cd00198">
    <property type="entry name" value="vWFA"/>
    <property type="match status" value="1"/>
</dbReference>
<feature type="domain" description="VWFA" evidence="3">
    <location>
        <begin position="95"/>
        <end position="334"/>
    </location>
</feature>
<keyword evidence="2" id="KW-0732">Signal</keyword>
<feature type="region of interest" description="Disordered" evidence="1">
    <location>
        <begin position="43"/>
        <end position="71"/>
    </location>
</feature>
<evidence type="ECO:0000313" key="5">
    <source>
        <dbReference type="Proteomes" id="UP000019678"/>
    </source>
</evidence>
<proteinExistence type="predicted"/>
<dbReference type="InterPro" id="IPR036465">
    <property type="entry name" value="vWFA_dom_sf"/>
</dbReference>
<dbReference type="eggNOG" id="COG2304">
    <property type="taxonomic scope" value="Bacteria"/>
</dbReference>
<dbReference type="STRING" id="1192034.CAP_3958"/>
<keyword evidence="5" id="KW-1185">Reference proteome</keyword>
<sequence length="419" mass="42911">MLVCDTLRRKMSRTSTTSLLAGLSGVLLVAVGMGACSAAGDNETPGGSGAGAGSGNPTSSSSGIFDNTTGGNQNGGSFGGEVCGASTFANLVPASILVLLDKSGSMSGGDGEPNKWNPTRQALIAMMNGADNELSMGLLPFPKGDFNDNAAALCFLNPAAAGCAELIADGGCQDVAVNPAVGVAPLHDSREQITSWLNGASPKGNTPTLVALQRAYQMMRNVNAFGERYVLLMTDGEPTLALQNVPGIPPANLECKTEADIEAEALAAANGSPPVKTFVIGAPGSEGASDLLSQIAINGQTQRSPTCSAAAGDCHYQIGTSGFQQELEAVLNEIAGKVSDCVFEIPQGTAEVDPTLVNVVLETASGTTETYRDTSHQSGWDYTDASQTKIQLHGETCEAYQAEEGAKVNIILGCKTVIQ</sequence>
<feature type="chain" id="PRO_5001500570" description="VWFA domain-containing protein" evidence="2">
    <location>
        <begin position="39"/>
        <end position="419"/>
    </location>
</feature>
<organism evidence="4 5">
    <name type="scientific">Chondromyces apiculatus DSM 436</name>
    <dbReference type="NCBI Taxonomy" id="1192034"/>
    <lineage>
        <taxon>Bacteria</taxon>
        <taxon>Pseudomonadati</taxon>
        <taxon>Myxococcota</taxon>
        <taxon>Polyangia</taxon>
        <taxon>Polyangiales</taxon>
        <taxon>Polyangiaceae</taxon>
        <taxon>Chondromyces</taxon>
    </lineage>
</organism>
<dbReference type="InterPro" id="IPR002035">
    <property type="entry name" value="VWF_A"/>
</dbReference>
<evidence type="ECO:0000313" key="4">
    <source>
        <dbReference type="EMBL" id="EYF08429.1"/>
    </source>
</evidence>
<feature type="compositionally biased region" description="Low complexity" evidence="1">
    <location>
        <begin position="55"/>
        <end position="71"/>
    </location>
</feature>
<evidence type="ECO:0000259" key="3">
    <source>
        <dbReference type="PROSITE" id="PS50234"/>
    </source>
</evidence>
<dbReference type="PROSITE" id="PS50234">
    <property type="entry name" value="VWFA"/>
    <property type="match status" value="1"/>
</dbReference>
<reference evidence="4 5" key="1">
    <citation type="submission" date="2013-05" db="EMBL/GenBank/DDBJ databases">
        <title>Genome assembly of Chondromyces apiculatus DSM 436.</title>
        <authorList>
            <person name="Sharma G."/>
            <person name="Khatri I."/>
            <person name="Kaur C."/>
            <person name="Mayilraj S."/>
            <person name="Subramanian S."/>
        </authorList>
    </citation>
    <scope>NUCLEOTIDE SEQUENCE [LARGE SCALE GENOMIC DNA]</scope>
    <source>
        <strain evidence="4 5">DSM 436</strain>
    </source>
</reference>
<dbReference type="Proteomes" id="UP000019678">
    <property type="component" value="Unassembled WGS sequence"/>
</dbReference>
<comment type="caution">
    <text evidence="4">The sequence shown here is derived from an EMBL/GenBank/DDBJ whole genome shotgun (WGS) entry which is preliminary data.</text>
</comment>
<dbReference type="AlphaFoldDB" id="A0A017TGQ1"/>
<dbReference type="Gene3D" id="3.40.50.410">
    <property type="entry name" value="von Willebrand factor, type A domain"/>
    <property type="match status" value="1"/>
</dbReference>
<protein>
    <recommendedName>
        <fullName evidence="3">VWFA domain-containing protein</fullName>
    </recommendedName>
</protein>
<dbReference type="SUPFAM" id="SSF53300">
    <property type="entry name" value="vWA-like"/>
    <property type="match status" value="1"/>
</dbReference>
<accession>A0A017TGQ1</accession>
<feature type="signal peptide" evidence="2">
    <location>
        <begin position="1"/>
        <end position="38"/>
    </location>
</feature>
<evidence type="ECO:0000256" key="2">
    <source>
        <dbReference type="SAM" id="SignalP"/>
    </source>
</evidence>
<gene>
    <name evidence="4" type="ORF">CAP_3958</name>
</gene>